<dbReference type="PANTHER" id="PTHR31424">
    <property type="entry name" value="PROTEIN CBG23806"/>
    <property type="match status" value="1"/>
</dbReference>
<organism evidence="4">
    <name type="scientific">Caenorhabditis brenneri</name>
    <name type="common">Nematode worm</name>
    <dbReference type="NCBI Taxonomy" id="135651"/>
    <lineage>
        <taxon>Eukaryota</taxon>
        <taxon>Metazoa</taxon>
        <taxon>Ecdysozoa</taxon>
        <taxon>Nematoda</taxon>
        <taxon>Chromadorea</taxon>
        <taxon>Rhabditida</taxon>
        <taxon>Rhabditina</taxon>
        <taxon>Rhabditomorpha</taxon>
        <taxon>Rhabditoidea</taxon>
        <taxon>Rhabditidae</taxon>
        <taxon>Peloderinae</taxon>
        <taxon>Caenorhabditis</taxon>
    </lineage>
</organism>
<feature type="coiled-coil region" evidence="1">
    <location>
        <begin position="581"/>
        <end position="608"/>
    </location>
</feature>
<dbReference type="eggNOG" id="ENOG502QRBM">
    <property type="taxonomic scope" value="Eukaryota"/>
</dbReference>
<proteinExistence type="predicted"/>
<evidence type="ECO:0000256" key="2">
    <source>
        <dbReference type="SAM" id="MobiDB-lite"/>
    </source>
</evidence>
<dbReference type="EMBL" id="GL379941">
    <property type="protein sequence ID" value="EGT37018.1"/>
    <property type="molecule type" value="Genomic_DNA"/>
</dbReference>
<dbReference type="InParanoid" id="G0NSW6"/>
<keyword evidence="4" id="KW-1185">Reference proteome</keyword>
<evidence type="ECO:0000313" key="3">
    <source>
        <dbReference type="EMBL" id="EGT37018.1"/>
    </source>
</evidence>
<sequence length="797" mass="93123">MVFEKPAKRNLKKGAAKSRHILQNAHLARSENNETDPIPLDQFKNDDNDAVSSTVDEKRKRSLSPDDSVINDHEGHDKRQRIVDFSDDIDFSIPESDGILSEEREFFEEEIEHLQVELDRHRSESQVFSDLLCEAQKESLQKSMRIEMIEQRNLYILRRIAITRKAKDNYRRICVNVTRRFHRFLAKKAKVDSEFQKTNQLFPIQYKLLKNNGSKKLRFQATLENIKNVTQEDDVESYMIDFLRYLDRDEKQRFRMKLSLLQTCIIKTKATLSRYQIEMVKKYLVKFLGYDVFPQVKQACLLAKEESMINFFEASQIPSNNHKITSVVQCRDVKKLLEWRLENLSNSKKLIFEPFTKDDIIISIGGDCGGGSTKINIIIGNVAEPNSTANISTIGVFDDSDTHDNIRKYLQPLVDQINRLEFVTYTENGVQVRRKVHQSFIGDFKLLSECLCHQKQRSKYFCTYCEHENPRGLQQQFLKDLDLSKNSIKRTLQSYQKCSTNGDKSILQGARILFECVQIYDYIIPMLHCVVGIFLKYIFWQIWRYCMFEDNFTRFEIFAGKEKTENAANAHIAAFKKTIEDETDRQKRKELEKELSELLEEREYLKVILNGLEGGIWVQVEAAWERMGASRQAFFQTYNGNHVKCILTEEGVKSTFAVFKTPLDPTLLSLQKVMQNLSRIMSLSGNVILDDAKLKELEIARDRLAESLKDALPHETITQKLHVMMYHMVEHARVHRTLGHMSEQGIEATHALFNRLERRFVSFNKTDERYMYVMRELQLINMVHDTESSEMLSDSTD</sequence>
<feature type="compositionally biased region" description="Basic residues" evidence="2">
    <location>
        <begin position="8"/>
        <end position="20"/>
    </location>
</feature>
<evidence type="ECO:0000256" key="1">
    <source>
        <dbReference type="SAM" id="Coils"/>
    </source>
</evidence>
<dbReference type="Proteomes" id="UP000008068">
    <property type="component" value="Unassembled WGS sequence"/>
</dbReference>
<dbReference type="HOGENOM" id="CLU_015719_0_0_1"/>
<reference evidence="4" key="1">
    <citation type="submission" date="2011-07" db="EMBL/GenBank/DDBJ databases">
        <authorList>
            <consortium name="Caenorhabditis brenneri Sequencing and Analysis Consortium"/>
            <person name="Wilson R.K."/>
        </authorList>
    </citation>
    <scope>NUCLEOTIDE SEQUENCE [LARGE SCALE GENOMIC DNA]</scope>
    <source>
        <strain evidence="4">PB2801</strain>
    </source>
</reference>
<evidence type="ECO:0000313" key="4">
    <source>
        <dbReference type="Proteomes" id="UP000008068"/>
    </source>
</evidence>
<feature type="region of interest" description="Disordered" evidence="2">
    <location>
        <begin position="1"/>
        <end position="75"/>
    </location>
</feature>
<keyword evidence="1" id="KW-0175">Coiled coil</keyword>
<dbReference type="InterPro" id="IPR009689">
    <property type="entry name" value="DUF1280"/>
</dbReference>
<name>G0NSW6_CAEBE</name>
<dbReference type="Pfam" id="PF06918">
    <property type="entry name" value="DUF1280"/>
    <property type="match status" value="1"/>
</dbReference>
<dbReference type="PANTHER" id="PTHR31424:SF3">
    <property type="entry name" value="RING-TYPE DOMAIN-CONTAINING PROTEIN"/>
    <property type="match status" value="1"/>
</dbReference>
<protein>
    <submittedName>
        <fullName evidence="3">Uncharacterized protein</fullName>
    </submittedName>
</protein>
<gene>
    <name evidence="3" type="ORF">CAEBREN_15124</name>
</gene>
<dbReference type="AlphaFoldDB" id="G0NSW6"/>
<accession>G0NSW6</accession>